<dbReference type="GO" id="GO:0016567">
    <property type="term" value="P:protein ubiquitination"/>
    <property type="evidence" value="ECO:0007669"/>
    <property type="project" value="InterPro"/>
</dbReference>
<accession>A0A922E6Y6</accession>
<keyword evidence="1" id="KW-0479">Metal-binding</keyword>
<keyword evidence="1" id="KW-0862">Zinc</keyword>
<comment type="caution">
    <text evidence="5">The sequence shown here is derived from an EMBL/GenBank/DDBJ whole genome shotgun (WGS) entry which is preliminary data.</text>
</comment>
<evidence type="ECO:0000256" key="1">
    <source>
        <dbReference type="PROSITE-ProRule" id="PRU00175"/>
    </source>
</evidence>
<sequence>MAPSTSILRKRKTRRTGITFFLLISLFEVSVSGVGSRHRTRKKLASRILSSQFQCLVTQQNQKETYFAHPSPLMPEGDDDNADPEYIQILQNYEQYAQHGALDLEDQERAEEEEEEEEEEEDEEEEDEDHGEDEEYVPAVELHGVSRNGPIIHEALEYGVEEAGYKRRRTGGGEACSSTSQDNEWSRSEIDGLFCPICMEAWTADGGHHICCLPCGHIYGMSCINKWLKQRKNSGKGADWCKKEAEWKKREAELHVKVCQLSERKIYLENLLKDMQSRPSGAVKAGGNHQGRSVFGQNFGSAFCGQESSRSFILQKEFWLDGARLIDVDASSEILLIVRRRSEMGATSVLTKMSLMPPHEKEDIFLPSNMKVIKDLCISPSNGSLVLFASLGQKLSVLRFDTVYINCCFIFIFFIFSLQPC</sequence>
<feature type="transmembrane region" description="Helical" evidence="3">
    <location>
        <begin position="397"/>
        <end position="418"/>
    </location>
</feature>
<keyword evidence="1" id="KW-0863">Zinc-finger</keyword>
<dbReference type="PROSITE" id="PS50089">
    <property type="entry name" value="ZF_RING_2"/>
    <property type="match status" value="1"/>
</dbReference>
<dbReference type="Proteomes" id="UP000811246">
    <property type="component" value="Chromosome 9"/>
</dbReference>
<proteinExistence type="predicted"/>
<dbReference type="Pfam" id="PF13639">
    <property type="entry name" value="zf-RING_2"/>
    <property type="match status" value="1"/>
</dbReference>
<keyword evidence="3" id="KW-0472">Membrane</keyword>
<gene>
    <name evidence="5" type="ORF">I3842_09G171900</name>
</gene>
<dbReference type="InterPro" id="IPR037381">
    <property type="entry name" value="RFWD3"/>
</dbReference>
<feature type="region of interest" description="Disordered" evidence="2">
    <location>
        <begin position="106"/>
        <end position="134"/>
    </location>
</feature>
<dbReference type="EMBL" id="CM031833">
    <property type="protein sequence ID" value="KAG6696896.1"/>
    <property type="molecule type" value="Genomic_DNA"/>
</dbReference>
<dbReference type="InterPro" id="IPR001841">
    <property type="entry name" value="Znf_RING"/>
</dbReference>
<name>A0A922E6Y6_CARIL</name>
<dbReference type="PANTHER" id="PTHR16047:SF13">
    <property type="entry name" value="E3 UBIQUITIN-PROTEIN LIGASE RFWD3"/>
    <property type="match status" value="1"/>
</dbReference>
<keyword evidence="3" id="KW-1133">Transmembrane helix</keyword>
<dbReference type="PANTHER" id="PTHR16047">
    <property type="entry name" value="RFWD3 PROTEIN"/>
    <property type="match status" value="1"/>
</dbReference>
<dbReference type="AlphaFoldDB" id="A0A922E6Y6"/>
<dbReference type="GO" id="GO:0008270">
    <property type="term" value="F:zinc ion binding"/>
    <property type="evidence" value="ECO:0007669"/>
    <property type="project" value="UniProtKB-KW"/>
</dbReference>
<dbReference type="GO" id="GO:0004842">
    <property type="term" value="F:ubiquitin-protein transferase activity"/>
    <property type="evidence" value="ECO:0007669"/>
    <property type="project" value="InterPro"/>
</dbReference>
<dbReference type="GO" id="GO:0005634">
    <property type="term" value="C:nucleus"/>
    <property type="evidence" value="ECO:0007669"/>
    <property type="project" value="InterPro"/>
</dbReference>
<organism evidence="5 6">
    <name type="scientific">Carya illinoinensis</name>
    <name type="common">Pecan</name>
    <dbReference type="NCBI Taxonomy" id="32201"/>
    <lineage>
        <taxon>Eukaryota</taxon>
        <taxon>Viridiplantae</taxon>
        <taxon>Streptophyta</taxon>
        <taxon>Embryophyta</taxon>
        <taxon>Tracheophyta</taxon>
        <taxon>Spermatophyta</taxon>
        <taxon>Magnoliopsida</taxon>
        <taxon>eudicotyledons</taxon>
        <taxon>Gunneridae</taxon>
        <taxon>Pentapetalae</taxon>
        <taxon>rosids</taxon>
        <taxon>fabids</taxon>
        <taxon>Fagales</taxon>
        <taxon>Juglandaceae</taxon>
        <taxon>Carya</taxon>
    </lineage>
</organism>
<evidence type="ECO:0000313" key="5">
    <source>
        <dbReference type="EMBL" id="KAG6696896.1"/>
    </source>
</evidence>
<evidence type="ECO:0000256" key="2">
    <source>
        <dbReference type="SAM" id="MobiDB-lite"/>
    </source>
</evidence>
<feature type="domain" description="RING-type" evidence="4">
    <location>
        <begin position="195"/>
        <end position="241"/>
    </location>
</feature>
<evidence type="ECO:0000259" key="4">
    <source>
        <dbReference type="PROSITE" id="PS50089"/>
    </source>
</evidence>
<evidence type="ECO:0000256" key="3">
    <source>
        <dbReference type="SAM" id="Phobius"/>
    </source>
</evidence>
<evidence type="ECO:0000313" key="6">
    <source>
        <dbReference type="Proteomes" id="UP000811246"/>
    </source>
</evidence>
<protein>
    <recommendedName>
        <fullName evidence="4">RING-type domain-containing protein</fullName>
    </recommendedName>
</protein>
<reference evidence="5" key="1">
    <citation type="submission" date="2021-01" db="EMBL/GenBank/DDBJ databases">
        <authorList>
            <person name="Lovell J.T."/>
            <person name="Bentley N."/>
            <person name="Bhattarai G."/>
            <person name="Jenkins J.W."/>
            <person name="Sreedasyam A."/>
            <person name="Alarcon Y."/>
            <person name="Bock C."/>
            <person name="Boston L."/>
            <person name="Carlson J."/>
            <person name="Cervantes K."/>
            <person name="Clermont K."/>
            <person name="Krom N."/>
            <person name="Kubenka K."/>
            <person name="Mamidi S."/>
            <person name="Mattison C."/>
            <person name="Monteros M."/>
            <person name="Pisani C."/>
            <person name="Plott C."/>
            <person name="Rajasekar S."/>
            <person name="Rhein H.S."/>
            <person name="Rohla C."/>
            <person name="Song M."/>
            <person name="Hilaire R.S."/>
            <person name="Shu S."/>
            <person name="Wells L."/>
            <person name="Wang X."/>
            <person name="Webber J."/>
            <person name="Heerema R.J."/>
            <person name="Klein P."/>
            <person name="Conner P."/>
            <person name="Grauke L."/>
            <person name="Grimwood J."/>
            <person name="Schmutz J."/>
            <person name="Randall J.J."/>
        </authorList>
    </citation>
    <scope>NUCLEOTIDE SEQUENCE</scope>
    <source>
        <tissue evidence="5">Leaf</tissue>
    </source>
</reference>
<dbReference type="GO" id="GO:0036297">
    <property type="term" value="P:interstrand cross-link repair"/>
    <property type="evidence" value="ECO:0007669"/>
    <property type="project" value="InterPro"/>
</dbReference>
<keyword evidence="3" id="KW-0812">Transmembrane</keyword>